<dbReference type="RefSeq" id="WP_092884690.1">
    <property type="nucleotide sequence ID" value="NZ_CP061498.1"/>
</dbReference>
<dbReference type="Proteomes" id="UP000198539">
    <property type="component" value="Unassembled WGS sequence"/>
</dbReference>
<keyword evidence="1" id="KW-1133">Transmembrane helix</keyword>
<dbReference type="AlphaFoldDB" id="A0A1H2RHD0"/>
<feature type="transmembrane region" description="Helical" evidence="1">
    <location>
        <begin position="62"/>
        <end position="81"/>
    </location>
</feature>
<keyword evidence="3" id="KW-1185">Reference proteome</keyword>
<keyword evidence="1" id="KW-0472">Membrane</keyword>
<protein>
    <submittedName>
        <fullName evidence="2">Uncharacterized membrane protein</fullName>
    </submittedName>
</protein>
<organism evidence="2 3">
    <name type="scientific">Roseicitreum antarcticum</name>
    <dbReference type="NCBI Taxonomy" id="564137"/>
    <lineage>
        <taxon>Bacteria</taxon>
        <taxon>Pseudomonadati</taxon>
        <taxon>Pseudomonadota</taxon>
        <taxon>Alphaproteobacteria</taxon>
        <taxon>Rhodobacterales</taxon>
        <taxon>Paracoccaceae</taxon>
        <taxon>Roseicitreum</taxon>
    </lineage>
</organism>
<gene>
    <name evidence="2" type="ORF">SAMN04488238_101317</name>
</gene>
<dbReference type="EMBL" id="FNOM01000001">
    <property type="protein sequence ID" value="SDW18811.1"/>
    <property type="molecule type" value="Genomic_DNA"/>
</dbReference>
<dbReference type="Pfam" id="PF10003">
    <property type="entry name" value="DUF2244"/>
    <property type="match status" value="1"/>
</dbReference>
<name>A0A1H2RHD0_9RHOB</name>
<reference evidence="2 3" key="1">
    <citation type="submission" date="2016-10" db="EMBL/GenBank/DDBJ databases">
        <authorList>
            <person name="de Groot N.N."/>
        </authorList>
    </citation>
    <scope>NUCLEOTIDE SEQUENCE [LARGE SCALE GENOMIC DNA]</scope>
    <source>
        <strain evidence="2 3">CGMCC 1.8894</strain>
    </source>
</reference>
<evidence type="ECO:0000313" key="3">
    <source>
        <dbReference type="Proteomes" id="UP000198539"/>
    </source>
</evidence>
<feature type="transmembrane region" description="Helical" evidence="1">
    <location>
        <begin position="36"/>
        <end position="56"/>
    </location>
</feature>
<evidence type="ECO:0000313" key="2">
    <source>
        <dbReference type="EMBL" id="SDW18811.1"/>
    </source>
</evidence>
<dbReference type="OrthoDB" id="9808190at2"/>
<dbReference type="STRING" id="564137.SAMN04488238_101317"/>
<sequence length="176" mass="19631">MPVEWKKPAKAPDASGAFCDDQSYAVRLWPHRSLPARGFVAFMAGTCILFALPLIALLGTPVLWGILPFFALAIWGMWYALERNTRDGQLSEVLLLTRQTLDLTRHNPRGPDQSWRANPYWVQLRLQPDGGPVENYITLRGAEAGTGRIVELGAFLSPGERATLFAELTDALQRVR</sequence>
<evidence type="ECO:0000256" key="1">
    <source>
        <dbReference type="SAM" id="Phobius"/>
    </source>
</evidence>
<proteinExistence type="predicted"/>
<keyword evidence="1" id="KW-0812">Transmembrane</keyword>
<accession>A0A1H2RHD0</accession>
<dbReference type="InterPro" id="IPR019253">
    <property type="entry name" value="DUF2244_TM"/>
</dbReference>